<keyword evidence="3" id="KW-1185">Reference proteome</keyword>
<evidence type="ECO:0000313" key="3">
    <source>
        <dbReference type="Proteomes" id="UP000222106"/>
    </source>
</evidence>
<dbReference type="Proteomes" id="UP000222106">
    <property type="component" value="Unassembled WGS sequence"/>
</dbReference>
<dbReference type="AlphaFoldDB" id="A0A2A9ER85"/>
<feature type="transmembrane region" description="Helical" evidence="1">
    <location>
        <begin position="68"/>
        <end position="86"/>
    </location>
</feature>
<feature type="transmembrane region" description="Helical" evidence="1">
    <location>
        <begin position="21"/>
        <end position="42"/>
    </location>
</feature>
<feature type="transmembrane region" description="Helical" evidence="1">
    <location>
        <begin position="93"/>
        <end position="113"/>
    </location>
</feature>
<keyword evidence="1" id="KW-0472">Membrane</keyword>
<dbReference type="Pfam" id="PF19545">
    <property type="entry name" value="DUF6069"/>
    <property type="match status" value="1"/>
</dbReference>
<keyword evidence="1" id="KW-1133">Transmembrane helix</keyword>
<keyword evidence="1" id="KW-0812">Transmembrane</keyword>
<organism evidence="2 3">
    <name type="scientific">Georgenia soli</name>
    <dbReference type="NCBI Taxonomy" id="638953"/>
    <lineage>
        <taxon>Bacteria</taxon>
        <taxon>Bacillati</taxon>
        <taxon>Actinomycetota</taxon>
        <taxon>Actinomycetes</taxon>
        <taxon>Micrococcales</taxon>
        <taxon>Bogoriellaceae</taxon>
        <taxon>Georgenia</taxon>
    </lineage>
</organism>
<reference evidence="2 3" key="1">
    <citation type="submission" date="2017-10" db="EMBL/GenBank/DDBJ databases">
        <title>Sequencing the genomes of 1000 actinobacteria strains.</title>
        <authorList>
            <person name="Klenk H.-P."/>
        </authorList>
    </citation>
    <scope>NUCLEOTIDE SEQUENCE [LARGE SCALE GENOMIC DNA]</scope>
    <source>
        <strain evidence="2 3">DSM 21838</strain>
    </source>
</reference>
<comment type="caution">
    <text evidence="2">The sequence shown here is derived from an EMBL/GenBank/DDBJ whole genome shotgun (WGS) entry which is preliminary data.</text>
</comment>
<dbReference type="RefSeq" id="WP_098484859.1">
    <property type="nucleotide sequence ID" value="NZ_PDJI01000004.1"/>
</dbReference>
<evidence type="ECO:0000256" key="1">
    <source>
        <dbReference type="SAM" id="Phobius"/>
    </source>
</evidence>
<dbReference type="InterPro" id="IPR045713">
    <property type="entry name" value="DUF6069"/>
</dbReference>
<protein>
    <submittedName>
        <fullName evidence="2">Uncharacterized protein</fullName>
    </submittedName>
</protein>
<accession>A0A2A9ER85</accession>
<evidence type="ECO:0000313" key="2">
    <source>
        <dbReference type="EMBL" id="PFG41041.1"/>
    </source>
</evidence>
<name>A0A2A9ER85_9MICO</name>
<proteinExistence type="predicted"/>
<feature type="transmembrane region" description="Helical" evidence="1">
    <location>
        <begin position="119"/>
        <end position="139"/>
    </location>
</feature>
<sequence>MTTSTVHARTSPQADHRPGRYAWLTAISIAAATAANLGLYAVGRWTDATLLVDPGAGAPNHLVIPGDVAWKTAVPLAVGALVLALVARRSRRWVTVLTVAGVTLAAVSMPFVFMNAHDAVTGALLTSMHALTALAYVVIGTRAREAAAA</sequence>
<dbReference type="EMBL" id="PDJI01000004">
    <property type="protein sequence ID" value="PFG41041.1"/>
    <property type="molecule type" value="Genomic_DNA"/>
</dbReference>
<gene>
    <name evidence="2" type="ORF">ATJ97_3587</name>
</gene>